<feature type="domain" description="CN hydrolase" evidence="2">
    <location>
        <begin position="5"/>
        <end position="291"/>
    </location>
</feature>
<dbReference type="SUPFAM" id="SSF56317">
    <property type="entry name" value="Carbon-nitrogen hydrolase"/>
    <property type="match status" value="1"/>
</dbReference>
<accession>A0A1X7PG61</accession>
<dbReference type="STRING" id="1891671.SAMN06295885_3554"/>
<dbReference type="AlphaFoldDB" id="A0A1X7PG61"/>
<sequence length="382" mass="41912">MTEPYTVVALSPLQIPIVEPEDAVRNTKRIIGFMRTAVGMASTEGYPVKLVVIPEMAIQGMHMAFKAGDRDAEKKFARTIPGPETDELAKAARELNTYIAGELYLVADDDFPGRYFNVAFMIDPSGEVVYRRAKATSDGFEGGTLGTTNPHDLWDEWVEKKGGGDALEAIYPVAKTPDIGNIGYVICHEGAYPEIARGLAMNGAEVIIRATLIEPQTMNGMWEVQNRAHAMFNNAIVVAPNLGPELGPDGVLNDLFGGQSMIVDHKGKIIVKQDGLTPGDSFVSTVIDIDALRRARQSNGVFNGFKDLRTEQYAAIYAKPIYPKNQYLDAPPEAGWLDRERATRQRNIDLLIERGVFTAIDVPAANELQADEETLQLQDSNV</sequence>
<proteinExistence type="predicted"/>
<dbReference type="Proteomes" id="UP000193711">
    <property type="component" value="Unassembled WGS sequence"/>
</dbReference>
<dbReference type="CDD" id="cd07582">
    <property type="entry name" value="nitrilase_4"/>
    <property type="match status" value="1"/>
</dbReference>
<keyword evidence="4" id="KW-1185">Reference proteome</keyword>
<dbReference type="Pfam" id="PF00795">
    <property type="entry name" value="CN_hydrolase"/>
    <property type="match status" value="1"/>
</dbReference>
<evidence type="ECO:0000313" key="4">
    <source>
        <dbReference type="Proteomes" id="UP000193711"/>
    </source>
</evidence>
<protein>
    <submittedName>
        <fullName evidence="3">Predicted amidohydrolase</fullName>
    </submittedName>
</protein>
<dbReference type="PANTHER" id="PTHR43674:SF2">
    <property type="entry name" value="BETA-UREIDOPROPIONASE"/>
    <property type="match status" value="1"/>
</dbReference>
<dbReference type="Gene3D" id="3.60.110.10">
    <property type="entry name" value="Carbon-nitrogen hydrolase"/>
    <property type="match status" value="1"/>
</dbReference>
<evidence type="ECO:0000313" key="3">
    <source>
        <dbReference type="EMBL" id="SMH50462.1"/>
    </source>
</evidence>
<reference evidence="4" key="1">
    <citation type="submission" date="2017-04" db="EMBL/GenBank/DDBJ databases">
        <authorList>
            <person name="Varghese N."/>
            <person name="Submissions S."/>
        </authorList>
    </citation>
    <scope>NUCLEOTIDE SEQUENCE [LARGE SCALE GENOMIC DNA]</scope>
    <source>
        <strain evidence="4">VKM Ac-2121</strain>
    </source>
</reference>
<organism evidence="3 4">
    <name type="scientific">Rathayibacter oskolensis</name>
    <dbReference type="NCBI Taxonomy" id="1891671"/>
    <lineage>
        <taxon>Bacteria</taxon>
        <taxon>Bacillati</taxon>
        <taxon>Actinomycetota</taxon>
        <taxon>Actinomycetes</taxon>
        <taxon>Micrococcales</taxon>
        <taxon>Microbacteriaceae</taxon>
        <taxon>Rathayibacter</taxon>
    </lineage>
</organism>
<dbReference type="OrthoDB" id="9811121at2"/>
<dbReference type="EMBL" id="FXBM01000004">
    <property type="protein sequence ID" value="SMH50462.1"/>
    <property type="molecule type" value="Genomic_DNA"/>
</dbReference>
<evidence type="ECO:0000259" key="2">
    <source>
        <dbReference type="PROSITE" id="PS50263"/>
    </source>
</evidence>
<evidence type="ECO:0000256" key="1">
    <source>
        <dbReference type="ARBA" id="ARBA00022801"/>
    </source>
</evidence>
<gene>
    <name evidence="3" type="ORF">SAMN06295885_3554</name>
</gene>
<keyword evidence="1 3" id="KW-0378">Hydrolase</keyword>
<dbReference type="InterPro" id="IPR003010">
    <property type="entry name" value="C-N_Hydrolase"/>
</dbReference>
<name>A0A1X7PG61_9MICO</name>
<dbReference type="GO" id="GO:0016811">
    <property type="term" value="F:hydrolase activity, acting on carbon-nitrogen (but not peptide) bonds, in linear amides"/>
    <property type="evidence" value="ECO:0007669"/>
    <property type="project" value="TreeGrafter"/>
</dbReference>
<dbReference type="InterPro" id="IPR050345">
    <property type="entry name" value="Aliph_Amidase/BUP"/>
</dbReference>
<dbReference type="PANTHER" id="PTHR43674">
    <property type="entry name" value="NITRILASE C965.09-RELATED"/>
    <property type="match status" value="1"/>
</dbReference>
<dbReference type="RefSeq" id="WP_085477950.1">
    <property type="nucleotide sequence ID" value="NZ_FXBM01000004.1"/>
</dbReference>
<dbReference type="PROSITE" id="PS50263">
    <property type="entry name" value="CN_HYDROLASE"/>
    <property type="match status" value="1"/>
</dbReference>
<dbReference type="InterPro" id="IPR036526">
    <property type="entry name" value="C-N_Hydrolase_sf"/>
</dbReference>